<evidence type="ECO:0000313" key="2">
    <source>
        <dbReference type="Proteomes" id="UP000232722"/>
    </source>
</evidence>
<protein>
    <submittedName>
        <fullName evidence="1">Uncharacterized protein</fullName>
    </submittedName>
</protein>
<gene>
    <name evidence="1" type="ORF">RhiirA5_419430</name>
</gene>
<name>A0A2N0PIA3_9GLOM</name>
<dbReference type="AlphaFoldDB" id="A0A2N0PIA3"/>
<comment type="caution">
    <text evidence="1">The sequence shown here is derived from an EMBL/GenBank/DDBJ whole genome shotgun (WGS) entry which is preliminary data.</text>
</comment>
<reference evidence="1 2" key="2">
    <citation type="submission" date="2017-09" db="EMBL/GenBank/DDBJ databases">
        <title>Extensive intraspecific genome diversity in a model arbuscular mycorrhizal fungus.</title>
        <authorList>
            <person name="Chen E.C."/>
            <person name="Morin E."/>
            <person name="Beaudet D."/>
            <person name="Noel J."/>
            <person name="Ndikumana S."/>
            <person name="Charron P."/>
            <person name="St-Onge C."/>
            <person name="Giorgi J."/>
            <person name="Grigoriev I.V."/>
            <person name="Roux C."/>
            <person name="Martin F.M."/>
            <person name="Corradi N."/>
        </authorList>
    </citation>
    <scope>NUCLEOTIDE SEQUENCE [LARGE SCALE GENOMIC DNA]</scope>
    <source>
        <strain evidence="1 2">A5</strain>
    </source>
</reference>
<organism evidence="1 2">
    <name type="scientific">Rhizophagus irregularis</name>
    <dbReference type="NCBI Taxonomy" id="588596"/>
    <lineage>
        <taxon>Eukaryota</taxon>
        <taxon>Fungi</taxon>
        <taxon>Fungi incertae sedis</taxon>
        <taxon>Mucoromycota</taxon>
        <taxon>Glomeromycotina</taxon>
        <taxon>Glomeromycetes</taxon>
        <taxon>Glomerales</taxon>
        <taxon>Glomeraceae</taxon>
        <taxon>Rhizophagus</taxon>
    </lineage>
</organism>
<accession>A0A2N0PIA3</accession>
<reference evidence="1 2" key="1">
    <citation type="submission" date="2016-04" db="EMBL/GenBank/DDBJ databases">
        <title>Genome analyses suggest a sexual origin of heterokaryosis in a supposedly ancient asexual fungus.</title>
        <authorList>
            <person name="Ropars J."/>
            <person name="Sedzielewska K."/>
            <person name="Noel J."/>
            <person name="Charron P."/>
            <person name="Farinelli L."/>
            <person name="Marton T."/>
            <person name="Kruger M."/>
            <person name="Pelin A."/>
            <person name="Brachmann A."/>
            <person name="Corradi N."/>
        </authorList>
    </citation>
    <scope>NUCLEOTIDE SEQUENCE [LARGE SCALE GENOMIC DNA]</scope>
    <source>
        <strain evidence="1 2">A5</strain>
    </source>
</reference>
<proteinExistence type="predicted"/>
<evidence type="ECO:0000313" key="1">
    <source>
        <dbReference type="EMBL" id="PKC06554.1"/>
    </source>
</evidence>
<sequence>MANNNESRSTLMGYSWIIEHSSIQLSPLTLPPDTAGDQNYTDILIFESNGGHLMSLKSIDAEIYH</sequence>
<dbReference type="Proteomes" id="UP000232722">
    <property type="component" value="Unassembled WGS sequence"/>
</dbReference>
<dbReference type="EMBL" id="LLXJ01000745">
    <property type="protein sequence ID" value="PKC06554.1"/>
    <property type="molecule type" value="Genomic_DNA"/>
</dbReference>